<proteinExistence type="predicted"/>
<dbReference type="InterPro" id="IPR027417">
    <property type="entry name" value="P-loop_NTPase"/>
</dbReference>
<comment type="caution">
    <text evidence="1">The sequence shown here is derived from an EMBL/GenBank/DDBJ whole genome shotgun (WGS) entry which is preliminary data.</text>
</comment>
<protein>
    <submittedName>
        <fullName evidence="1">ATP/GTP-binding protein</fullName>
    </submittedName>
</protein>
<accession>A0A6B3BH52</accession>
<organism evidence="1">
    <name type="scientific">Streptomyces sp. SID12501</name>
    <dbReference type="NCBI Taxonomy" id="2706042"/>
    <lineage>
        <taxon>Bacteria</taxon>
        <taxon>Bacillati</taxon>
        <taxon>Actinomycetota</taxon>
        <taxon>Actinomycetes</taxon>
        <taxon>Kitasatosporales</taxon>
        <taxon>Streptomycetaceae</taxon>
        <taxon>Streptomyces</taxon>
    </lineage>
</organism>
<gene>
    <name evidence="1" type="ORF">G3I71_04270</name>
</gene>
<evidence type="ECO:0000313" key="1">
    <source>
        <dbReference type="EMBL" id="NEC85090.1"/>
    </source>
</evidence>
<name>A0A6B3BH52_9ACTN</name>
<dbReference type="RefSeq" id="WP_164312551.1">
    <property type="nucleotide sequence ID" value="NZ_JAAGLU010000003.1"/>
</dbReference>
<reference evidence="1" key="1">
    <citation type="submission" date="2020-01" db="EMBL/GenBank/DDBJ databases">
        <title>Insect and environment-associated Actinomycetes.</title>
        <authorList>
            <person name="Currrie C."/>
            <person name="Chevrette M."/>
            <person name="Carlson C."/>
            <person name="Stubbendieck R."/>
            <person name="Wendt-Pienkowski E."/>
        </authorList>
    </citation>
    <scope>NUCLEOTIDE SEQUENCE</scope>
    <source>
        <strain evidence="1">SID12501</strain>
    </source>
</reference>
<dbReference type="AlphaFoldDB" id="A0A6B3BH52"/>
<dbReference type="SUPFAM" id="SSF52540">
    <property type="entry name" value="P-loop containing nucleoside triphosphate hydrolases"/>
    <property type="match status" value="1"/>
</dbReference>
<dbReference type="EMBL" id="JAAGLU010000003">
    <property type="protein sequence ID" value="NEC85090.1"/>
    <property type="molecule type" value="Genomic_DNA"/>
</dbReference>
<sequence>MAGQDLRTLFSSNDRSIAANEAFTNRQAQWRAVTAGLAGHLRHVTGADFDVEDLEAPRRNILVFHGVGGIGKSTLSRKIEASLARSEHRPVQWESPSHPEDRTLPVRIDFSRAAGMDFERVILTIRLAVAALGRPMPAFDLALRRYWEHNHPGEPIEDHLRRGGLLSRFSAAAALPQQMQSALSDVAQALLLPGTVGSALGLGAGALIKALRERRQSVRALAGCSRLADLLEAEPDLEALSFYPHLLSWDLAQLPSDKGALPVILLDTFEDTGDRTHRDFERLLQRVVWLMPNAFFVVTGRNRLQWAETSVEGQLDWTGPDAWPGLVPDTAQTRLGVSGRQILIGDFSPEDCEDYLARRLSRDGQPLIGDPIRRIIAEHSHGLPLYLDLSVMRYLELRRGGRQPQVTDFDHDFPALIARTLSDLTADERHVLRAVSLLSAFSVPLATQVAGMDHDAPALRLTERPFIRESSAGVWPFHVHDLIRAAIRNADDDSDDRWSEQDWQRAVQRAFHALESQWRRDPRRDRALLVGCLTQGLLLARDFRLDLGWLADAAFQYVGDCVWEPLALPAPATHDTSSSGLRTAADALVETLSAVARRQHEHRERTAGRLSAVLASGLLPDDLVELATYYLAKAQRDLGLTDDSRRNMWRVASADGRLASAARRGLAHLSRLSGDFPTAVETAGRLGWEGRHHRVLGDVWWVQGDMERAAAAYLAARSEAEEHGVVGETAMVQAHLAFAVSFSDPLRADDELDLADRLLSRLSLRSTEMTARIAAVVRDVGFAADVPDRAAVLLAEIGVSGISYAAAKLQLALCFHHAVFDAQDDLATTITRLRDLTQSGDYAYYVDIAHFMAGLPLPEHTARARWIDGEQQTRERWRHLVTTRRNHLATTR</sequence>